<dbReference type="RefSeq" id="WP_012185649.1">
    <property type="nucleotide sequence ID" value="NC_009954.1"/>
</dbReference>
<proteinExistence type="predicted"/>
<protein>
    <recommendedName>
        <fullName evidence="1">Spermatogenesis-associated protein 20-like TRX domain-containing protein</fullName>
    </recommendedName>
</protein>
<reference evidence="2 3" key="1">
    <citation type="submission" date="2007-10" db="EMBL/GenBank/DDBJ databases">
        <title>Complete sequence of Caldivirga maquilingensis IC-167.</title>
        <authorList>
            <consortium name="US DOE Joint Genome Institute"/>
            <person name="Copeland A."/>
            <person name="Lucas S."/>
            <person name="Lapidus A."/>
            <person name="Barry K."/>
            <person name="Glavina del Rio T."/>
            <person name="Dalin E."/>
            <person name="Tice H."/>
            <person name="Pitluck S."/>
            <person name="Saunders E."/>
            <person name="Brettin T."/>
            <person name="Bruce D."/>
            <person name="Detter J.C."/>
            <person name="Han C."/>
            <person name="Schmutz J."/>
            <person name="Larimer F."/>
            <person name="Land M."/>
            <person name="Hauser L."/>
            <person name="Kyrpides N."/>
            <person name="Ivanova N."/>
            <person name="Biddle J.F."/>
            <person name="Zhang Z."/>
            <person name="Fitz-Gibbon S.T."/>
            <person name="Lowe T.M."/>
            <person name="Saltikov C."/>
            <person name="House C.H."/>
            <person name="Richardson P."/>
        </authorList>
    </citation>
    <scope>NUCLEOTIDE SEQUENCE [LARGE SCALE GENOMIC DNA]</scope>
    <source>
        <strain evidence="3">ATCC 700844 / DSM 13496 / JCM 10307 / IC-167</strain>
    </source>
</reference>
<dbReference type="GO" id="GO:0005975">
    <property type="term" value="P:carbohydrate metabolic process"/>
    <property type="evidence" value="ECO:0007669"/>
    <property type="project" value="InterPro"/>
</dbReference>
<dbReference type="InterPro" id="IPR004879">
    <property type="entry name" value="Ssp411-like_TRX"/>
</dbReference>
<dbReference type="PIRSF" id="PIRSF006402">
    <property type="entry name" value="UCP006402_thioredoxin"/>
    <property type="match status" value="1"/>
</dbReference>
<dbReference type="Proteomes" id="UP000001137">
    <property type="component" value="Chromosome"/>
</dbReference>
<name>A8MCC3_CALMQ</name>
<evidence type="ECO:0000313" key="3">
    <source>
        <dbReference type="Proteomes" id="UP000001137"/>
    </source>
</evidence>
<dbReference type="InterPro" id="IPR008928">
    <property type="entry name" value="6-hairpin_glycosidase_sf"/>
</dbReference>
<dbReference type="Gene3D" id="3.40.30.10">
    <property type="entry name" value="Glutaredoxin"/>
    <property type="match status" value="1"/>
</dbReference>
<dbReference type="eggNOG" id="arCOG02007">
    <property type="taxonomic scope" value="Archaea"/>
</dbReference>
<keyword evidence="3" id="KW-1185">Reference proteome</keyword>
<dbReference type="SUPFAM" id="SSF52833">
    <property type="entry name" value="Thioredoxin-like"/>
    <property type="match status" value="1"/>
</dbReference>
<dbReference type="InterPro" id="IPR036249">
    <property type="entry name" value="Thioredoxin-like_sf"/>
</dbReference>
<evidence type="ECO:0000259" key="1">
    <source>
        <dbReference type="Pfam" id="PF03190"/>
    </source>
</evidence>
<sequence length="692" mass="78289">MNEEVRCLRGSASPYITDALSSPVKWWGWCSEAFEKARHEGKPILIDVGAGWCHWCHVMDEETYSDPEVAELLNNYFIPIKVDRDEKPDVDRRLQEIAMLISGQGGWPLTVILTPNGDPLYAATYLPPRDKAGLPGMVKVLNATLNALRFKSSEVAEAVRQVREALSQEESATPSEPSWDSLESVINDIVSLHDDEYGGFGTMPKFPQPTFHTLLLHMGYHGDEHLVKLVTYTLRRMYYGGVYDQLGGGFHRYSVDREWLIPHFEKLLIDNAELLANYAEAYAVTGDVDLRNAAMGITSYLTSELWNPEGGFYASQDADVDPSDEGGYYRWSIDELRSLLSNEEFELIYRYLGVYRFKDSGEKAVLHVAMSLTEAARLAGIEPNRAEEVLRSAISKLRQARSKRPKPRIDRTVYTNWSSAAALALMEYHDYVNPGTLSYAVKTVDYIMSKLYINGELRRGFRSGPLYMGSLDDYAYTLIASIQAFSHTGEVKYLSFARELAEGLINNFEAKDGGFYDTKLSNDSPIGMRVKPIFDTPNWSPNALAIMGLQDMARLGLIKGDSLDKAVKSLYPLATRYGRSAASYFITLWRYLAEPPKVIIIGDSRDDEAFLSLWKIALSTFRPGKLVIPLTRDYVNEFTGDQTISYMVREQRRLSRPLAFVCAYTACSMPIEKPESLRQVIETFMVNRYMNR</sequence>
<dbReference type="STRING" id="397948.Cmaq_0588"/>
<dbReference type="PANTHER" id="PTHR42899">
    <property type="entry name" value="SPERMATOGENESIS-ASSOCIATED PROTEIN 20"/>
    <property type="match status" value="1"/>
</dbReference>
<dbReference type="CDD" id="cd02955">
    <property type="entry name" value="SSP411"/>
    <property type="match status" value="1"/>
</dbReference>
<dbReference type="InterPro" id="IPR012341">
    <property type="entry name" value="6hp_glycosidase-like_sf"/>
</dbReference>
<dbReference type="Pfam" id="PF03190">
    <property type="entry name" value="Thioredox_DsbH"/>
    <property type="match status" value="1"/>
</dbReference>
<feature type="domain" description="Spermatogenesis-associated protein 20-like TRX" evidence="1">
    <location>
        <begin position="8"/>
        <end position="166"/>
    </location>
</feature>
<dbReference type="Gene3D" id="1.50.10.10">
    <property type="match status" value="1"/>
</dbReference>
<dbReference type="PANTHER" id="PTHR42899:SF1">
    <property type="entry name" value="SPERMATOGENESIS-ASSOCIATED PROTEIN 20"/>
    <property type="match status" value="1"/>
</dbReference>
<dbReference type="EMBL" id="CP000852">
    <property type="protein sequence ID" value="ABW01429.1"/>
    <property type="molecule type" value="Genomic_DNA"/>
</dbReference>
<dbReference type="KEGG" id="cma:Cmaq_0588"/>
<dbReference type="OrthoDB" id="28016at2157"/>
<dbReference type="InterPro" id="IPR024705">
    <property type="entry name" value="Ssp411"/>
</dbReference>
<dbReference type="SUPFAM" id="SSF48208">
    <property type="entry name" value="Six-hairpin glycosidases"/>
    <property type="match status" value="1"/>
</dbReference>
<gene>
    <name evidence="2" type="ordered locus">Cmaq_0588</name>
</gene>
<organism evidence="2 3">
    <name type="scientific">Caldivirga maquilingensis (strain ATCC 700844 / DSM 13496 / JCM 10307 / IC-167)</name>
    <dbReference type="NCBI Taxonomy" id="397948"/>
    <lineage>
        <taxon>Archaea</taxon>
        <taxon>Thermoproteota</taxon>
        <taxon>Thermoprotei</taxon>
        <taxon>Thermoproteales</taxon>
        <taxon>Thermoproteaceae</taxon>
        <taxon>Caldivirga</taxon>
    </lineage>
</organism>
<evidence type="ECO:0000313" key="2">
    <source>
        <dbReference type="EMBL" id="ABW01429.1"/>
    </source>
</evidence>
<dbReference type="GeneID" id="5710316"/>
<accession>A8MCC3</accession>
<dbReference type="HOGENOM" id="CLU_014051_4_1_2"/>
<dbReference type="AlphaFoldDB" id="A8MCC3"/>